<reference evidence="1" key="1">
    <citation type="submission" date="2024-02" db="EMBL/GenBank/DDBJ databases">
        <title>Tomenella chthoni gen. nov. sp. nov., a member of the family Jonesiaceae isolated from bat guano.</title>
        <authorList>
            <person name="Miller S.L."/>
            <person name="King J."/>
            <person name="Sankaranarayanan K."/>
            <person name="Lawson P.A."/>
        </authorList>
    </citation>
    <scope>NUCLEOTIDE SEQUENCE</scope>
    <source>
        <strain evidence="1">BS-20</strain>
    </source>
</reference>
<name>A0AAU7DXA4_9MICO</name>
<dbReference type="InterPro" id="IPR043857">
    <property type="entry name" value="DUF5819"/>
</dbReference>
<dbReference type="AlphaFoldDB" id="A0AAU7DXA4"/>
<sequence>MTILATFLVASYVFISLIINVPNKTVTAPFKAIESAARPYFGQSWRVFAPSIMKTNVSLEFQAQWRDESGKLVHSKWVNLTEIEQRSVSGHFTPSRINKSSWNAVQAYLKRYNNLNAKQKKIVQDTFIQKNKDGTFSAKSGKTLRANLGKHGTNTGQITSLLSYDLALVQYTGTSATAYFDKKIERVRWRVQRSRPNDFNHRFSDTNQFKDSVTTFGWRHFEHQVTPDELTVHRDALKRYGAMK</sequence>
<dbReference type="EMBL" id="CP146203">
    <property type="protein sequence ID" value="XBH21891.1"/>
    <property type="molecule type" value="Genomic_DNA"/>
</dbReference>
<organism evidence="1">
    <name type="scientific">Jonesiaceae bacterium BS-20</name>
    <dbReference type="NCBI Taxonomy" id="3120821"/>
    <lineage>
        <taxon>Bacteria</taxon>
        <taxon>Bacillati</taxon>
        <taxon>Actinomycetota</taxon>
        <taxon>Actinomycetes</taxon>
        <taxon>Micrococcales</taxon>
        <taxon>Jonesiaceae</taxon>
    </lineage>
</organism>
<gene>
    <name evidence="1" type="ORF">V5R04_01295</name>
</gene>
<dbReference type="Pfam" id="PF19136">
    <property type="entry name" value="DUF5819"/>
    <property type="match status" value="1"/>
</dbReference>
<proteinExistence type="predicted"/>
<protein>
    <submittedName>
        <fullName evidence="1">DUF5819 family protein</fullName>
    </submittedName>
</protein>
<accession>A0AAU7DXA4</accession>
<evidence type="ECO:0000313" key="1">
    <source>
        <dbReference type="EMBL" id="XBH21891.1"/>
    </source>
</evidence>